<dbReference type="SMART" id="SM00228">
    <property type="entry name" value="PDZ"/>
    <property type="match status" value="1"/>
</dbReference>
<dbReference type="KEGG" id="spal:FM071_07665"/>
<dbReference type="GO" id="GO:0004252">
    <property type="term" value="F:serine-type endopeptidase activity"/>
    <property type="evidence" value="ECO:0007669"/>
    <property type="project" value="InterPro"/>
</dbReference>
<organism evidence="5 6">
    <name type="scientific">Sulfurimonas paralvinellae</name>
    <dbReference type="NCBI Taxonomy" id="317658"/>
    <lineage>
        <taxon>Bacteria</taxon>
        <taxon>Pseudomonadati</taxon>
        <taxon>Campylobacterota</taxon>
        <taxon>Epsilonproteobacteria</taxon>
        <taxon>Campylobacterales</taxon>
        <taxon>Sulfurimonadaceae</taxon>
        <taxon>Sulfurimonas</taxon>
    </lineage>
</organism>
<dbReference type="GO" id="GO:0006508">
    <property type="term" value="P:proteolysis"/>
    <property type="evidence" value="ECO:0007669"/>
    <property type="project" value="UniProtKB-KW"/>
</dbReference>
<name>A0A7M1B925_9BACT</name>
<proteinExistence type="predicted"/>
<evidence type="ECO:0000256" key="1">
    <source>
        <dbReference type="ARBA" id="ARBA00022670"/>
    </source>
</evidence>
<dbReference type="InterPro" id="IPR051201">
    <property type="entry name" value="Chloro_Bact_Ser_Proteases"/>
</dbReference>
<evidence type="ECO:0000259" key="4">
    <source>
        <dbReference type="PROSITE" id="PS50106"/>
    </source>
</evidence>
<evidence type="ECO:0000313" key="5">
    <source>
        <dbReference type="EMBL" id="QOP46175.1"/>
    </source>
</evidence>
<evidence type="ECO:0000256" key="2">
    <source>
        <dbReference type="ARBA" id="ARBA00022801"/>
    </source>
</evidence>
<dbReference type="RefSeq" id="WP_193110383.1">
    <property type="nucleotide sequence ID" value="NZ_CP041406.1"/>
</dbReference>
<dbReference type="InterPro" id="IPR009003">
    <property type="entry name" value="Peptidase_S1_PA"/>
</dbReference>
<dbReference type="Gene3D" id="2.30.42.10">
    <property type="match status" value="1"/>
</dbReference>
<dbReference type="PANTHER" id="PTHR43343:SF3">
    <property type="entry name" value="PROTEASE DO-LIKE 8, CHLOROPLASTIC"/>
    <property type="match status" value="1"/>
</dbReference>
<keyword evidence="1 5" id="KW-0645">Protease</keyword>
<dbReference type="InterPro" id="IPR001940">
    <property type="entry name" value="Peptidase_S1C"/>
</dbReference>
<dbReference type="InterPro" id="IPR036034">
    <property type="entry name" value="PDZ_sf"/>
</dbReference>
<dbReference type="SUPFAM" id="SSF50156">
    <property type="entry name" value="PDZ domain-like"/>
    <property type="match status" value="1"/>
</dbReference>
<keyword evidence="6" id="KW-1185">Reference proteome</keyword>
<reference evidence="5 6" key="1">
    <citation type="submission" date="2019-07" db="EMBL/GenBank/DDBJ databases">
        <title>Sulfurimonas paralvinellae sp. nov., a novel mesophilic, hydrogen- and sulfur-oxidizing chemolithoautotroph within the Epsilonproteo- bacteria isolated from a deep-sea hydrothermal vent polychaete nest, reclassification of Thiomicrospira denitrificans as Sulfurimonas denitrificans comb. nov. and emended description of the genus Sulfurimonas.</title>
        <authorList>
            <person name="Wang S."/>
            <person name="Jiang L."/>
            <person name="Shao Z."/>
        </authorList>
    </citation>
    <scope>NUCLEOTIDE SEQUENCE [LARGE SCALE GENOMIC DNA]</scope>
    <source>
        <strain evidence="5 6">GO25</strain>
    </source>
</reference>
<dbReference type="Proteomes" id="UP000593580">
    <property type="component" value="Chromosome"/>
</dbReference>
<feature type="domain" description="PDZ" evidence="4">
    <location>
        <begin position="231"/>
        <end position="284"/>
    </location>
</feature>
<dbReference type="PRINTS" id="PR00834">
    <property type="entry name" value="PROTEASES2C"/>
</dbReference>
<dbReference type="EMBL" id="CP041406">
    <property type="protein sequence ID" value="QOP46175.1"/>
    <property type="molecule type" value="Genomic_DNA"/>
</dbReference>
<evidence type="ECO:0000313" key="6">
    <source>
        <dbReference type="Proteomes" id="UP000593580"/>
    </source>
</evidence>
<dbReference type="PROSITE" id="PS50106">
    <property type="entry name" value="PDZ"/>
    <property type="match status" value="1"/>
</dbReference>
<sequence>MKILLLTILVTLTLSAFEVQKADTHKRVVPNGQNLHKIISWSGMLDDAIGAVVNIRIYKNDKAIGVGSGVIISKNGYIVTNEHVVHRSDKIYVYLHSKAKKIKAKLIGTDKANDVAVIQIRSHNLNPIKFADSDAIELTDLVFTIGNGYGLGKTVSQGIVSALHKRELGIYEYENLIQTDAVINPGNSGGALVNNQGELIGINSAKIARVGVSGIGFAIPSNTVQIITKAIIENGKFERGYLGISFKQKNEGIVTVESIDKKSIAYTNGIRVGDQLISFDSKEIFTPGDAIYILGLKQPGESVIIEYSHKGKIINKIVRLGKR</sequence>
<accession>A0A7M1B925</accession>
<feature type="signal peptide" evidence="3">
    <location>
        <begin position="1"/>
        <end position="21"/>
    </location>
</feature>
<keyword evidence="2" id="KW-0378">Hydrolase</keyword>
<dbReference type="AlphaFoldDB" id="A0A7M1B925"/>
<dbReference type="SUPFAM" id="SSF50494">
    <property type="entry name" value="Trypsin-like serine proteases"/>
    <property type="match status" value="1"/>
</dbReference>
<dbReference type="Gene3D" id="2.40.10.120">
    <property type="match status" value="1"/>
</dbReference>
<dbReference type="Pfam" id="PF13180">
    <property type="entry name" value="PDZ_2"/>
    <property type="match status" value="1"/>
</dbReference>
<protein>
    <submittedName>
        <fullName evidence="5">Trypsin-like serine protease</fullName>
    </submittedName>
</protein>
<dbReference type="PANTHER" id="PTHR43343">
    <property type="entry name" value="PEPTIDASE S12"/>
    <property type="match status" value="1"/>
</dbReference>
<keyword evidence="3" id="KW-0732">Signal</keyword>
<gene>
    <name evidence="5" type="ORF">FM071_07665</name>
</gene>
<dbReference type="InterPro" id="IPR001478">
    <property type="entry name" value="PDZ"/>
</dbReference>
<feature type="chain" id="PRO_5032713693" evidence="3">
    <location>
        <begin position="22"/>
        <end position="323"/>
    </location>
</feature>
<evidence type="ECO:0000256" key="3">
    <source>
        <dbReference type="SAM" id="SignalP"/>
    </source>
</evidence>
<dbReference type="Pfam" id="PF13365">
    <property type="entry name" value="Trypsin_2"/>
    <property type="match status" value="1"/>
</dbReference>